<dbReference type="STRING" id="1653334.GA0071312_2197"/>
<keyword evidence="9" id="KW-1185">Reference proteome</keyword>
<dbReference type="PROSITE" id="PS50110">
    <property type="entry name" value="RESPONSE_REGULATORY"/>
    <property type="match status" value="1"/>
</dbReference>
<gene>
    <name evidence="7" type="ORF">GA0071312_2197</name>
    <name evidence="6" type="ORF">HLUCCO17_02000</name>
</gene>
<dbReference type="InterPro" id="IPR001789">
    <property type="entry name" value="Sig_transdc_resp-reg_receiver"/>
</dbReference>
<evidence type="ECO:0000313" key="8">
    <source>
        <dbReference type="Proteomes" id="UP000050497"/>
    </source>
</evidence>
<dbReference type="InterPro" id="IPR011006">
    <property type="entry name" value="CheY-like_superfamily"/>
</dbReference>
<dbReference type="PANTHER" id="PTHR45138:SF9">
    <property type="entry name" value="DIGUANYLATE CYCLASE DGCM-RELATED"/>
    <property type="match status" value="1"/>
</dbReference>
<comment type="caution">
    <text evidence="3">Lacks conserved residue(s) required for the propagation of feature annotation.</text>
</comment>
<dbReference type="Proteomes" id="UP000182800">
    <property type="component" value="Unassembled WGS sequence"/>
</dbReference>
<dbReference type="GO" id="GO:0052621">
    <property type="term" value="F:diguanylate cyclase activity"/>
    <property type="evidence" value="ECO:0007669"/>
    <property type="project" value="UniProtKB-EC"/>
</dbReference>
<proteinExistence type="predicted"/>
<reference evidence="7 9" key="2">
    <citation type="submission" date="2016-08" db="EMBL/GenBank/DDBJ databases">
        <authorList>
            <person name="Varghese N."/>
            <person name="Submissions Spin"/>
        </authorList>
    </citation>
    <scope>NUCLEOTIDE SEQUENCE [LARGE SCALE GENOMIC DNA]</scope>
    <source>
        <strain evidence="7 9">HL-109</strain>
    </source>
</reference>
<evidence type="ECO:0000256" key="3">
    <source>
        <dbReference type="PROSITE-ProRule" id="PRU00169"/>
    </source>
</evidence>
<evidence type="ECO:0000313" key="7">
    <source>
        <dbReference type="EMBL" id="SCC81261.1"/>
    </source>
</evidence>
<comment type="caution">
    <text evidence="6">The sequence shown here is derived from an EMBL/GenBank/DDBJ whole genome shotgun (WGS) entry which is preliminary data.</text>
</comment>
<protein>
    <recommendedName>
        <fullName evidence="1">diguanylate cyclase</fullName>
        <ecNumber evidence="1">2.7.7.65</ecNumber>
    </recommendedName>
</protein>
<dbReference type="FunFam" id="3.30.70.270:FF:000001">
    <property type="entry name" value="Diguanylate cyclase domain protein"/>
    <property type="match status" value="1"/>
</dbReference>
<dbReference type="EMBL" id="FMBM01000002">
    <property type="protein sequence ID" value="SCC81261.1"/>
    <property type="molecule type" value="Genomic_DNA"/>
</dbReference>
<dbReference type="SUPFAM" id="SSF52172">
    <property type="entry name" value="CheY-like"/>
    <property type="match status" value="1"/>
</dbReference>
<evidence type="ECO:0000313" key="9">
    <source>
        <dbReference type="Proteomes" id="UP000182800"/>
    </source>
</evidence>
<dbReference type="SMART" id="SM00267">
    <property type="entry name" value="GGDEF"/>
    <property type="match status" value="1"/>
</dbReference>
<dbReference type="Gene3D" id="3.40.50.2300">
    <property type="match status" value="1"/>
</dbReference>
<evidence type="ECO:0000259" key="5">
    <source>
        <dbReference type="PROSITE" id="PS50887"/>
    </source>
</evidence>
<dbReference type="Pfam" id="PF00072">
    <property type="entry name" value="Response_reg"/>
    <property type="match status" value="1"/>
</dbReference>
<evidence type="ECO:0000256" key="1">
    <source>
        <dbReference type="ARBA" id="ARBA00012528"/>
    </source>
</evidence>
<dbReference type="Proteomes" id="UP000050497">
    <property type="component" value="Unassembled WGS sequence"/>
</dbReference>
<dbReference type="GO" id="GO:0000160">
    <property type="term" value="P:phosphorelay signal transduction system"/>
    <property type="evidence" value="ECO:0007669"/>
    <property type="project" value="InterPro"/>
</dbReference>
<dbReference type="SMART" id="SM00448">
    <property type="entry name" value="REC"/>
    <property type="match status" value="1"/>
</dbReference>
<dbReference type="GO" id="GO:1902201">
    <property type="term" value="P:negative regulation of bacterial-type flagellum-dependent cell motility"/>
    <property type="evidence" value="ECO:0007669"/>
    <property type="project" value="TreeGrafter"/>
</dbReference>
<dbReference type="Gene3D" id="3.30.70.270">
    <property type="match status" value="1"/>
</dbReference>
<dbReference type="RefSeq" id="WP_074446107.1">
    <property type="nucleotide sequence ID" value="NZ_FMBM01000002.1"/>
</dbReference>
<dbReference type="NCBIfam" id="TIGR00254">
    <property type="entry name" value="GGDEF"/>
    <property type="match status" value="1"/>
</dbReference>
<dbReference type="EMBL" id="LJSX01000002">
    <property type="protein sequence ID" value="KPQ12359.1"/>
    <property type="molecule type" value="Genomic_DNA"/>
</dbReference>
<dbReference type="PANTHER" id="PTHR45138">
    <property type="entry name" value="REGULATORY COMPONENTS OF SENSORY TRANSDUCTION SYSTEM"/>
    <property type="match status" value="1"/>
</dbReference>
<evidence type="ECO:0000313" key="6">
    <source>
        <dbReference type="EMBL" id="KPQ12359.1"/>
    </source>
</evidence>
<dbReference type="InterPro" id="IPR029787">
    <property type="entry name" value="Nucleotide_cyclase"/>
</dbReference>
<feature type="domain" description="GGDEF" evidence="5">
    <location>
        <begin position="162"/>
        <end position="296"/>
    </location>
</feature>
<comment type="catalytic activity">
    <reaction evidence="2">
        <text>2 GTP = 3',3'-c-di-GMP + 2 diphosphate</text>
        <dbReference type="Rhea" id="RHEA:24898"/>
        <dbReference type="ChEBI" id="CHEBI:33019"/>
        <dbReference type="ChEBI" id="CHEBI:37565"/>
        <dbReference type="ChEBI" id="CHEBI:58805"/>
        <dbReference type="EC" id="2.7.7.65"/>
    </reaction>
</comment>
<evidence type="ECO:0000256" key="2">
    <source>
        <dbReference type="ARBA" id="ARBA00034247"/>
    </source>
</evidence>
<dbReference type="GO" id="GO:0005886">
    <property type="term" value="C:plasma membrane"/>
    <property type="evidence" value="ECO:0007669"/>
    <property type="project" value="TreeGrafter"/>
</dbReference>
<dbReference type="OrthoDB" id="9812260at2"/>
<accession>A0A0P7YDH4</accession>
<feature type="domain" description="Response regulatory" evidence="4">
    <location>
        <begin position="2"/>
        <end position="120"/>
    </location>
</feature>
<evidence type="ECO:0000259" key="4">
    <source>
        <dbReference type="PROSITE" id="PS50110"/>
    </source>
</evidence>
<dbReference type="GO" id="GO:0043709">
    <property type="term" value="P:cell adhesion involved in single-species biofilm formation"/>
    <property type="evidence" value="ECO:0007669"/>
    <property type="project" value="TreeGrafter"/>
</dbReference>
<reference evidence="6 8" key="1">
    <citation type="submission" date="2015-09" db="EMBL/GenBank/DDBJ databases">
        <title>Identification and resolution of microdiversity through metagenomic sequencing of parallel consortia.</title>
        <authorList>
            <person name="Nelson W.C."/>
            <person name="Romine M.F."/>
            <person name="Lindemann S.R."/>
        </authorList>
    </citation>
    <scope>NUCLEOTIDE SEQUENCE [LARGE SCALE GENOMIC DNA]</scope>
    <source>
        <strain evidence="6">HL-109</strain>
    </source>
</reference>
<dbReference type="InterPro" id="IPR043128">
    <property type="entry name" value="Rev_trsase/Diguanyl_cyclase"/>
</dbReference>
<dbReference type="AlphaFoldDB" id="A0A0P7YDH4"/>
<sequence>MKVVVVESSRVMARGVASLLAQRGHETAIFTDSVEALAFVRADENVDAVLTGLETSPLDGFETCWALRLLANAGRPLHVIAMSSLAHARSLSEVLDAGADDFISKPLVAEELHARLRAAERMTRLQRALWHQAQRDLLSGLLNRRAFFTRMAGWNEDPCDEGSIGLILADLDHFKRLNDCHGHDCGDEAIRRVGSLFDAYARAHAGAAARFGGEEFILALPGCDAGAIQSAAESLRRSIATISFMSSSGVPITLTGSFGITALQRGETVETAIKRADDALYEAKHHGRNRVRVKSVGDEERVAPRMTAAS</sequence>
<dbReference type="SUPFAM" id="SSF55073">
    <property type="entry name" value="Nucleotide cyclase"/>
    <property type="match status" value="1"/>
</dbReference>
<dbReference type="CDD" id="cd01949">
    <property type="entry name" value="GGDEF"/>
    <property type="match status" value="1"/>
</dbReference>
<dbReference type="InterPro" id="IPR050469">
    <property type="entry name" value="Diguanylate_Cyclase"/>
</dbReference>
<dbReference type="PROSITE" id="PS50887">
    <property type="entry name" value="GGDEF"/>
    <property type="match status" value="1"/>
</dbReference>
<dbReference type="InterPro" id="IPR000160">
    <property type="entry name" value="GGDEF_dom"/>
</dbReference>
<organism evidence="6 8">
    <name type="scientific">Saliniramus fredricksonii</name>
    <dbReference type="NCBI Taxonomy" id="1653334"/>
    <lineage>
        <taxon>Bacteria</taxon>
        <taxon>Pseudomonadati</taxon>
        <taxon>Pseudomonadota</taxon>
        <taxon>Alphaproteobacteria</taxon>
        <taxon>Hyphomicrobiales</taxon>
        <taxon>Salinarimonadaceae</taxon>
        <taxon>Saliniramus</taxon>
    </lineage>
</organism>
<dbReference type="EC" id="2.7.7.65" evidence="1"/>
<dbReference type="Pfam" id="PF00990">
    <property type="entry name" value="GGDEF"/>
    <property type="match status" value="1"/>
</dbReference>
<name>A0A0P7YDH4_9HYPH</name>